<gene>
    <name evidence="4" type="ORF">H9655_04000</name>
</gene>
<dbReference type="PROSITE" id="PS51257">
    <property type="entry name" value="PROKAR_LIPOPROTEIN"/>
    <property type="match status" value="1"/>
</dbReference>
<comment type="similarity">
    <text evidence="1">Belongs to the SCO1/2 family.</text>
</comment>
<dbReference type="PROSITE" id="PS51352">
    <property type="entry name" value="THIOREDOXIN_2"/>
    <property type="match status" value="1"/>
</dbReference>
<dbReference type="EMBL" id="JACSQT010000001">
    <property type="protein sequence ID" value="MBD7936181.1"/>
    <property type="molecule type" value="Genomic_DNA"/>
</dbReference>
<dbReference type="Gene3D" id="3.40.30.10">
    <property type="entry name" value="Glutaredoxin"/>
    <property type="match status" value="1"/>
</dbReference>
<evidence type="ECO:0000256" key="1">
    <source>
        <dbReference type="ARBA" id="ARBA00010996"/>
    </source>
</evidence>
<dbReference type="InterPro" id="IPR036249">
    <property type="entry name" value="Thioredoxin-like_sf"/>
</dbReference>
<protein>
    <submittedName>
        <fullName evidence="4">SCO family protein</fullName>
    </submittedName>
</protein>
<keyword evidence="5" id="KW-1185">Reference proteome</keyword>
<dbReference type="Proteomes" id="UP000657931">
    <property type="component" value="Unassembled WGS sequence"/>
</dbReference>
<comment type="caution">
    <text evidence="4">The sequence shown here is derived from an EMBL/GenBank/DDBJ whole genome shotgun (WGS) entry which is preliminary data.</text>
</comment>
<dbReference type="CDD" id="cd02968">
    <property type="entry name" value="SCO"/>
    <property type="match status" value="1"/>
</dbReference>
<dbReference type="PANTHER" id="PTHR12151:SF25">
    <property type="entry name" value="LINALOOL DEHYDRATASE_ISOMERASE DOMAIN-CONTAINING PROTEIN"/>
    <property type="match status" value="1"/>
</dbReference>
<evidence type="ECO:0000256" key="2">
    <source>
        <dbReference type="ARBA" id="ARBA00023008"/>
    </source>
</evidence>
<organism evidence="4 5">
    <name type="scientific">Cytobacillus stercorigallinarum</name>
    <dbReference type="NCBI Taxonomy" id="2762240"/>
    <lineage>
        <taxon>Bacteria</taxon>
        <taxon>Bacillati</taxon>
        <taxon>Bacillota</taxon>
        <taxon>Bacilli</taxon>
        <taxon>Bacillales</taxon>
        <taxon>Bacillaceae</taxon>
        <taxon>Cytobacillus</taxon>
    </lineage>
</organism>
<dbReference type="InterPro" id="IPR013766">
    <property type="entry name" value="Thioredoxin_domain"/>
</dbReference>
<name>A0ABR8QKY1_9BACI</name>
<evidence type="ECO:0000259" key="3">
    <source>
        <dbReference type="PROSITE" id="PS51352"/>
    </source>
</evidence>
<evidence type="ECO:0000313" key="4">
    <source>
        <dbReference type="EMBL" id="MBD7936181.1"/>
    </source>
</evidence>
<evidence type="ECO:0000313" key="5">
    <source>
        <dbReference type="Proteomes" id="UP000657931"/>
    </source>
</evidence>
<dbReference type="PANTHER" id="PTHR12151">
    <property type="entry name" value="ELECTRON TRANSPORT PROTIN SCO1/SENC FAMILY MEMBER"/>
    <property type="match status" value="1"/>
</dbReference>
<feature type="domain" description="Thioredoxin" evidence="3">
    <location>
        <begin position="28"/>
        <end position="193"/>
    </location>
</feature>
<dbReference type="InterPro" id="IPR003782">
    <property type="entry name" value="SCO1/SenC"/>
</dbReference>
<sequence>MTVLKKLVAVFGLLIVILAACGQSGIENALNYDVKDFSYTNQDNQGVGLSDLEGKVWIADFIFTSCETVCPPMTFNMSQLQDKVKEEGIENVEFVSFSVDPTVDSPEALKDFANNYEIDFSNWHFLTGYSQEEIESFAVDSFKSLVKKPKNDDQVIHQTSIYLVDQNGVVMKDYDGVSDVPYDEIIADIKKIQ</sequence>
<accession>A0ABR8QKY1</accession>
<keyword evidence="2" id="KW-0186">Copper</keyword>
<dbReference type="SUPFAM" id="SSF52833">
    <property type="entry name" value="Thioredoxin-like"/>
    <property type="match status" value="1"/>
</dbReference>
<dbReference type="Pfam" id="PF02630">
    <property type="entry name" value="SCO1-SenC"/>
    <property type="match status" value="1"/>
</dbReference>
<reference evidence="4 5" key="1">
    <citation type="submission" date="2020-08" db="EMBL/GenBank/DDBJ databases">
        <title>A Genomic Blueprint of the Chicken Gut Microbiome.</title>
        <authorList>
            <person name="Gilroy R."/>
            <person name="Ravi A."/>
            <person name="Getino M."/>
            <person name="Pursley I."/>
            <person name="Horton D.L."/>
            <person name="Alikhan N.-F."/>
            <person name="Baker D."/>
            <person name="Gharbi K."/>
            <person name="Hall N."/>
            <person name="Watson M."/>
            <person name="Adriaenssens E.M."/>
            <person name="Foster-Nyarko E."/>
            <person name="Jarju S."/>
            <person name="Secka A."/>
            <person name="Antonio M."/>
            <person name="Oren A."/>
            <person name="Chaudhuri R."/>
            <person name="La Ragione R.M."/>
            <person name="Hildebrand F."/>
            <person name="Pallen M.J."/>
        </authorList>
    </citation>
    <scope>NUCLEOTIDE SEQUENCE [LARGE SCALE GENOMIC DNA]</scope>
    <source>
        <strain evidence="4 5">Sa5YUA1</strain>
    </source>
</reference>
<proteinExistence type="inferred from homology"/>